<keyword evidence="9" id="KW-1185">Reference proteome</keyword>
<dbReference type="RefSeq" id="WP_228855684.1">
    <property type="nucleotide sequence ID" value="NZ_AP024086.1"/>
</dbReference>
<dbReference type="PANTHER" id="PTHR10491:SF4">
    <property type="entry name" value="METHIONINE ADENOSYLTRANSFERASE 2 SUBUNIT BETA"/>
    <property type="match status" value="1"/>
</dbReference>
<dbReference type="InterPro" id="IPR005913">
    <property type="entry name" value="dTDP_dehydrorham_reduct"/>
</dbReference>
<dbReference type="KEGG" id="dbk:DGMP_01430"/>
<dbReference type="CDD" id="cd05254">
    <property type="entry name" value="dTDP_HR_like_SDR_e"/>
    <property type="match status" value="1"/>
</dbReference>
<evidence type="ECO:0000313" key="9">
    <source>
        <dbReference type="Proteomes" id="UP000826725"/>
    </source>
</evidence>
<dbReference type="InterPro" id="IPR029903">
    <property type="entry name" value="RmlD-like-bd"/>
</dbReference>
<keyword evidence="6" id="KW-0521">NADP</keyword>
<dbReference type="NCBIfam" id="TIGR01214">
    <property type="entry name" value="rmlD"/>
    <property type="match status" value="1"/>
</dbReference>
<comment type="function">
    <text evidence="6">Catalyzes the reduction of dTDP-6-deoxy-L-lyxo-4-hexulose to yield dTDP-L-rhamnose.</text>
</comment>
<dbReference type="EC" id="1.1.1.133" evidence="3 6"/>
<proteinExistence type="inferred from homology"/>
<evidence type="ECO:0000256" key="6">
    <source>
        <dbReference type="RuleBase" id="RU364082"/>
    </source>
</evidence>
<reference evidence="8" key="1">
    <citation type="submission" date="2020-09" db="EMBL/GenBank/DDBJ databases">
        <title>Desulfogranum mesoprofundum gen. nov., sp. nov., a novel mesophilic, sulfate-reducing chemolithoautotroph isolated from a deep-sea hydrothermal vent chimney in the Suiyo Seamount.</title>
        <authorList>
            <person name="Hashimoto Y."/>
            <person name="Nakagawa S."/>
        </authorList>
    </citation>
    <scope>NUCLEOTIDE SEQUENCE</scope>
    <source>
        <strain evidence="8">KT2</strain>
    </source>
</reference>
<dbReference type="Pfam" id="PF04321">
    <property type="entry name" value="RmlD_sub_bind"/>
    <property type="match status" value="1"/>
</dbReference>
<evidence type="ECO:0000256" key="2">
    <source>
        <dbReference type="ARBA" id="ARBA00010944"/>
    </source>
</evidence>
<evidence type="ECO:0000256" key="4">
    <source>
        <dbReference type="ARBA" id="ARBA00017099"/>
    </source>
</evidence>
<dbReference type="PANTHER" id="PTHR10491">
    <property type="entry name" value="DTDP-4-DEHYDRORHAMNOSE REDUCTASE"/>
    <property type="match status" value="1"/>
</dbReference>
<organism evidence="8 9">
    <name type="scientific">Desulfomarina profundi</name>
    <dbReference type="NCBI Taxonomy" id="2772557"/>
    <lineage>
        <taxon>Bacteria</taxon>
        <taxon>Pseudomonadati</taxon>
        <taxon>Thermodesulfobacteriota</taxon>
        <taxon>Desulfobulbia</taxon>
        <taxon>Desulfobulbales</taxon>
        <taxon>Desulfobulbaceae</taxon>
        <taxon>Desulfomarina</taxon>
    </lineage>
</organism>
<feature type="domain" description="RmlD-like substrate binding" evidence="7">
    <location>
        <begin position="1"/>
        <end position="281"/>
    </location>
</feature>
<dbReference type="EMBL" id="AP024086">
    <property type="protein sequence ID" value="BCL59450.1"/>
    <property type="molecule type" value="Genomic_DNA"/>
</dbReference>
<evidence type="ECO:0000256" key="5">
    <source>
        <dbReference type="ARBA" id="ARBA00048200"/>
    </source>
</evidence>
<evidence type="ECO:0000313" key="8">
    <source>
        <dbReference type="EMBL" id="BCL59450.1"/>
    </source>
</evidence>
<dbReference type="Proteomes" id="UP000826725">
    <property type="component" value="Chromosome"/>
</dbReference>
<comment type="catalytic activity">
    <reaction evidence="5">
        <text>dTDP-beta-L-rhamnose + NADP(+) = dTDP-4-dehydro-beta-L-rhamnose + NADPH + H(+)</text>
        <dbReference type="Rhea" id="RHEA:21796"/>
        <dbReference type="ChEBI" id="CHEBI:15378"/>
        <dbReference type="ChEBI" id="CHEBI:57510"/>
        <dbReference type="ChEBI" id="CHEBI:57783"/>
        <dbReference type="ChEBI" id="CHEBI:58349"/>
        <dbReference type="ChEBI" id="CHEBI:62830"/>
        <dbReference type="EC" id="1.1.1.133"/>
    </reaction>
</comment>
<evidence type="ECO:0000256" key="3">
    <source>
        <dbReference type="ARBA" id="ARBA00012929"/>
    </source>
</evidence>
<dbReference type="GO" id="GO:0008831">
    <property type="term" value="F:dTDP-4-dehydrorhamnose reductase activity"/>
    <property type="evidence" value="ECO:0007669"/>
    <property type="project" value="UniProtKB-EC"/>
</dbReference>
<gene>
    <name evidence="8" type="ORF">DGMP_01430</name>
</gene>
<keyword evidence="6" id="KW-0560">Oxidoreductase</keyword>
<comment type="similarity">
    <text evidence="2 6">Belongs to the dTDP-4-dehydrorhamnose reductase family.</text>
</comment>
<evidence type="ECO:0000256" key="1">
    <source>
        <dbReference type="ARBA" id="ARBA00004781"/>
    </source>
</evidence>
<sequence length="294" mass="32555">MKIVIIGTNGQLGSDCATILGTTHETIGCDIPLVDITNPDSIGPFLDDIKPEVIINCAAYTAVDGCEKETSLAWKVNAEGPGHVAKTAEKLGSRLIHISTDYVFDGNRTVPQPYLETDEPNPLSQYGKSKLAGEKAVLACEKDAVILRTAWLYSATGKNFLKTMLKLAVTDPNRELKVVNDQFGSLTWSYTLAQQIEKLLDSELTGIMHTTAEGYSSWYEAARYFLDTMKVPYSMRPCTTAEYPTPAHRPANSILENSVLKEEGLSVFRSWQEDIDRFVEKHGETLLEEAKKDE</sequence>
<dbReference type="GO" id="GO:0019305">
    <property type="term" value="P:dTDP-rhamnose biosynthetic process"/>
    <property type="evidence" value="ECO:0007669"/>
    <property type="project" value="TreeGrafter"/>
</dbReference>
<dbReference type="GO" id="GO:0005829">
    <property type="term" value="C:cytosol"/>
    <property type="evidence" value="ECO:0007669"/>
    <property type="project" value="TreeGrafter"/>
</dbReference>
<protein>
    <recommendedName>
        <fullName evidence="4 6">dTDP-4-dehydrorhamnose reductase</fullName>
        <ecNumber evidence="3 6">1.1.1.133</ecNumber>
    </recommendedName>
</protein>
<evidence type="ECO:0000259" key="7">
    <source>
        <dbReference type="Pfam" id="PF04321"/>
    </source>
</evidence>
<comment type="pathway">
    <text evidence="1 6">Carbohydrate biosynthesis; dTDP-L-rhamnose biosynthesis.</text>
</comment>
<name>A0A8D5JMV7_9BACT</name>
<accession>A0A8D5JMV7</accession>
<dbReference type="AlphaFoldDB" id="A0A8D5JMV7"/>